<dbReference type="SUPFAM" id="SSF56672">
    <property type="entry name" value="DNA/RNA polymerases"/>
    <property type="match status" value="1"/>
</dbReference>
<dbReference type="GO" id="GO:0071897">
    <property type="term" value="P:DNA biosynthetic process"/>
    <property type="evidence" value="ECO:0007669"/>
    <property type="project" value="UniProtKB-ARBA"/>
</dbReference>
<reference evidence="1" key="1">
    <citation type="submission" date="2013-07" db="EMBL/GenBank/DDBJ databases">
        <title>Midgut Transcriptome Profiling of Anoplphora glabripennis, a Lignocellulose Degrading, Wood-Boring Cerambycid.</title>
        <authorList>
            <person name="Scully E.D."/>
            <person name="Hoover K."/>
            <person name="Carlson J.E."/>
            <person name="Tien M."/>
            <person name="Geib S.M."/>
        </authorList>
    </citation>
    <scope>NUCLEOTIDE SEQUENCE</scope>
</reference>
<protein>
    <submittedName>
        <fullName evidence="1">Retrovirus-related Pol polyprotein from transposon 17.6</fullName>
    </submittedName>
</protein>
<dbReference type="EMBL" id="GALX01006954">
    <property type="protein sequence ID" value="JAB61512.1"/>
    <property type="molecule type" value="Transcribed_RNA"/>
</dbReference>
<gene>
    <name evidence="1" type="primary">POL3</name>
</gene>
<dbReference type="InterPro" id="IPR043502">
    <property type="entry name" value="DNA/RNA_pol_sf"/>
</dbReference>
<name>V5GIT7_ANOGL</name>
<dbReference type="PANTHER" id="PTHR37984">
    <property type="entry name" value="PROTEIN CBG26694"/>
    <property type="match status" value="1"/>
</dbReference>
<dbReference type="Gene3D" id="3.10.10.10">
    <property type="entry name" value="HIV Type 1 Reverse Transcriptase, subunit A, domain 1"/>
    <property type="match status" value="1"/>
</dbReference>
<feature type="non-terminal residue" evidence="1">
    <location>
        <position position="1"/>
    </location>
</feature>
<sequence length="121" mass="14062">AIRGVRGENSQSEILIAASRAECFEETEKQKLGKLLESYQHIFSDKPGRTDLYTHEIILHDYTPFYIKSYPVPKIYREQVKKQLQEMIQWDIIEEASTEYVSPLVVVAKKDNSVRVCIDAR</sequence>
<dbReference type="InterPro" id="IPR050951">
    <property type="entry name" value="Retrovirus_Pol_polyprotein"/>
</dbReference>
<accession>V5GIT7</accession>
<evidence type="ECO:0000313" key="1">
    <source>
        <dbReference type="EMBL" id="JAB61512.1"/>
    </source>
</evidence>
<dbReference type="AlphaFoldDB" id="V5GIT7"/>
<organism evidence="1">
    <name type="scientific">Anoplophora glabripennis</name>
    <name type="common">Asian longhorn beetle</name>
    <name type="synonym">Anoplophora nobilis</name>
    <dbReference type="NCBI Taxonomy" id="217634"/>
    <lineage>
        <taxon>Eukaryota</taxon>
        <taxon>Metazoa</taxon>
        <taxon>Ecdysozoa</taxon>
        <taxon>Arthropoda</taxon>
        <taxon>Hexapoda</taxon>
        <taxon>Insecta</taxon>
        <taxon>Pterygota</taxon>
        <taxon>Neoptera</taxon>
        <taxon>Endopterygota</taxon>
        <taxon>Coleoptera</taxon>
        <taxon>Polyphaga</taxon>
        <taxon>Cucujiformia</taxon>
        <taxon>Chrysomeloidea</taxon>
        <taxon>Cerambycidae</taxon>
        <taxon>Lamiinae</taxon>
        <taxon>Lamiini</taxon>
        <taxon>Anoplophora</taxon>
    </lineage>
</organism>
<proteinExistence type="predicted"/>
<feature type="non-terminal residue" evidence="1">
    <location>
        <position position="121"/>
    </location>
</feature>
<dbReference type="PANTHER" id="PTHR37984:SF5">
    <property type="entry name" value="PROTEIN NYNRIN-LIKE"/>
    <property type="match status" value="1"/>
</dbReference>